<accession>A0A9D3X7S6</accession>
<reference evidence="2" key="1">
    <citation type="submission" date="2021-09" db="EMBL/GenBank/DDBJ databases">
        <title>The genome of Mauremys mutica provides insights into the evolution of semi-aquatic lifestyle.</title>
        <authorList>
            <person name="Gong S."/>
            <person name="Gao Y."/>
        </authorList>
    </citation>
    <scope>NUCLEOTIDE SEQUENCE</scope>
    <source>
        <strain evidence="2">MM-2020</strain>
        <tissue evidence="2">Muscle</tissue>
    </source>
</reference>
<proteinExistence type="predicted"/>
<feature type="region of interest" description="Disordered" evidence="1">
    <location>
        <begin position="208"/>
        <end position="231"/>
    </location>
</feature>
<protein>
    <submittedName>
        <fullName evidence="2">Uncharacterized protein</fullName>
    </submittedName>
</protein>
<keyword evidence="3" id="KW-1185">Reference proteome</keyword>
<dbReference type="EMBL" id="JAHDVG010000480">
    <property type="protein sequence ID" value="KAH1174422.1"/>
    <property type="molecule type" value="Genomic_DNA"/>
</dbReference>
<sequence>MAQTLCGPCSLVRSWPRALSPRRAGCRPSLPECSFHPHCTVSPPRNVPTHRPADHGTPPTCRPQADTLTFLLHGVWVAQRATERRGQARSRLEWSQSHRVTQGLPGLPSFAWPGLSPQRVSSVTHCWHQLLGGLVPCRADGAGILPGIFFNAKQHNECSRGAAWSWTFAGGSRKRVSCRPLIPPNGCKPVGRRRYACAWPPAQTCPAPSTQGSAPVGAQEQGPSPQETKPKLPWRVQVGRSRREWPSVCARKRQSCSRTNTRWANTSKPLPHLVSLTPGPDTAPPLPRNCHATAHHQACTAGFL</sequence>
<dbReference type="Proteomes" id="UP000827986">
    <property type="component" value="Unassembled WGS sequence"/>
</dbReference>
<organism evidence="2 3">
    <name type="scientific">Mauremys mutica</name>
    <name type="common">yellowpond turtle</name>
    <dbReference type="NCBI Taxonomy" id="74926"/>
    <lineage>
        <taxon>Eukaryota</taxon>
        <taxon>Metazoa</taxon>
        <taxon>Chordata</taxon>
        <taxon>Craniata</taxon>
        <taxon>Vertebrata</taxon>
        <taxon>Euteleostomi</taxon>
        <taxon>Archelosauria</taxon>
        <taxon>Testudinata</taxon>
        <taxon>Testudines</taxon>
        <taxon>Cryptodira</taxon>
        <taxon>Durocryptodira</taxon>
        <taxon>Testudinoidea</taxon>
        <taxon>Geoemydidae</taxon>
        <taxon>Geoemydinae</taxon>
        <taxon>Mauremys</taxon>
    </lineage>
</organism>
<evidence type="ECO:0000313" key="2">
    <source>
        <dbReference type="EMBL" id="KAH1174422.1"/>
    </source>
</evidence>
<comment type="caution">
    <text evidence="2">The sequence shown here is derived from an EMBL/GenBank/DDBJ whole genome shotgun (WGS) entry which is preliminary data.</text>
</comment>
<gene>
    <name evidence="2" type="ORF">KIL84_002566</name>
</gene>
<evidence type="ECO:0000256" key="1">
    <source>
        <dbReference type="SAM" id="MobiDB-lite"/>
    </source>
</evidence>
<evidence type="ECO:0000313" key="3">
    <source>
        <dbReference type="Proteomes" id="UP000827986"/>
    </source>
</evidence>
<name>A0A9D3X7S6_9SAUR</name>
<dbReference type="AlphaFoldDB" id="A0A9D3X7S6"/>